<evidence type="ECO:0000256" key="2">
    <source>
        <dbReference type="ARBA" id="ARBA00022617"/>
    </source>
</evidence>
<dbReference type="InterPro" id="IPR007360">
    <property type="entry name" value="SirB"/>
</dbReference>
<evidence type="ECO:0000256" key="5">
    <source>
        <dbReference type="ARBA" id="ARBA00023004"/>
    </source>
</evidence>
<sequence length="242" mass="26463">MSINAVQHTHVLVVILFLILFIIKAFLLFTNKHHTLEKIKKRTKVLDMVFGTLILLTGGYLVLQYTGMPTWLIVKILLVLAAIPLAIIGIKKLNKPLTALSLVIFMYVYGMAENRSLSMTKDQPEANTGTTVKAPDEAVIMQPADGTLVEQDTATGPNIEGELIDNALTNAKEIYNRQCASCHGDNGKKGLGKATDLSVSRLSAEAKKTIILNGKGLMPGFRGQISEQEAEELAAYLETLRN</sequence>
<dbReference type="GO" id="GO:0020037">
    <property type="term" value="F:heme binding"/>
    <property type="evidence" value="ECO:0007669"/>
    <property type="project" value="InterPro"/>
</dbReference>
<protein>
    <submittedName>
        <fullName evidence="9">C-type cytochrome</fullName>
    </submittedName>
</protein>
<feature type="domain" description="Cytochrome c" evidence="8">
    <location>
        <begin position="166"/>
        <end position="241"/>
    </location>
</feature>
<dbReference type="InterPro" id="IPR036909">
    <property type="entry name" value="Cyt_c-like_dom_sf"/>
</dbReference>
<keyword evidence="4" id="KW-0249">Electron transport</keyword>
<feature type="transmembrane region" description="Helical" evidence="7">
    <location>
        <begin position="12"/>
        <end position="29"/>
    </location>
</feature>
<keyword evidence="10" id="KW-1185">Reference proteome</keyword>
<feature type="transmembrane region" description="Helical" evidence="7">
    <location>
        <begin position="45"/>
        <end position="63"/>
    </location>
</feature>
<comment type="caution">
    <text evidence="9">The sequence shown here is derived from an EMBL/GenBank/DDBJ whole genome shotgun (WGS) entry which is preliminary data.</text>
</comment>
<evidence type="ECO:0000256" key="1">
    <source>
        <dbReference type="ARBA" id="ARBA00022448"/>
    </source>
</evidence>
<feature type="transmembrane region" description="Helical" evidence="7">
    <location>
        <begin position="97"/>
        <end position="112"/>
    </location>
</feature>
<dbReference type="InterPro" id="IPR051811">
    <property type="entry name" value="Cytochrome_c550/c551-like"/>
</dbReference>
<dbReference type="Gene3D" id="1.10.760.10">
    <property type="entry name" value="Cytochrome c-like domain"/>
    <property type="match status" value="1"/>
</dbReference>
<dbReference type="PANTHER" id="PTHR37823:SF4">
    <property type="entry name" value="MENAQUINOL-CYTOCHROME C REDUCTASE CYTOCHROME B_C SUBUNIT"/>
    <property type="match status" value="1"/>
</dbReference>
<gene>
    <name evidence="9" type="ORF">F0P94_18935</name>
</gene>
<dbReference type="EMBL" id="VTWT01000014">
    <property type="protein sequence ID" value="KAA9324987.1"/>
    <property type="molecule type" value="Genomic_DNA"/>
</dbReference>
<keyword evidence="7" id="KW-1133">Transmembrane helix</keyword>
<keyword evidence="7" id="KW-0812">Transmembrane</keyword>
<feature type="transmembrane region" description="Helical" evidence="7">
    <location>
        <begin position="69"/>
        <end position="90"/>
    </location>
</feature>
<dbReference type="Pfam" id="PF04247">
    <property type="entry name" value="SirB"/>
    <property type="match status" value="1"/>
</dbReference>
<dbReference type="SUPFAM" id="SSF46626">
    <property type="entry name" value="Cytochrome c"/>
    <property type="match status" value="1"/>
</dbReference>
<evidence type="ECO:0000256" key="4">
    <source>
        <dbReference type="ARBA" id="ARBA00022982"/>
    </source>
</evidence>
<dbReference type="PRINTS" id="PR00605">
    <property type="entry name" value="CYTCHROMECIC"/>
</dbReference>
<keyword evidence="1" id="KW-0813">Transport</keyword>
<name>A0A5N1IM50_9BACT</name>
<dbReference type="Pfam" id="PF13442">
    <property type="entry name" value="Cytochrome_CBB3"/>
    <property type="match status" value="1"/>
</dbReference>
<evidence type="ECO:0000313" key="9">
    <source>
        <dbReference type="EMBL" id="KAA9324987.1"/>
    </source>
</evidence>
<dbReference type="InterPro" id="IPR009056">
    <property type="entry name" value="Cyt_c-like_dom"/>
</dbReference>
<evidence type="ECO:0000259" key="8">
    <source>
        <dbReference type="PROSITE" id="PS51007"/>
    </source>
</evidence>
<organism evidence="9 10">
    <name type="scientific">Adhaeribacter soli</name>
    <dbReference type="NCBI Taxonomy" id="2607655"/>
    <lineage>
        <taxon>Bacteria</taxon>
        <taxon>Pseudomonadati</taxon>
        <taxon>Bacteroidota</taxon>
        <taxon>Cytophagia</taxon>
        <taxon>Cytophagales</taxon>
        <taxon>Hymenobacteraceae</taxon>
        <taxon>Adhaeribacter</taxon>
    </lineage>
</organism>
<proteinExistence type="predicted"/>
<keyword evidence="2 6" id="KW-0349">Heme</keyword>
<evidence type="ECO:0000256" key="3">
    <source>
        <dbReference type="ARBA" id="ARBA00022723"/>
    </source>
</evidence>
<dbReference type="InterPro" id="IPR008168">
    <property type="entry name" value="Cyt_C_IC"/>
</dbReference>
<dbReference type="PANTHER" id="PTHR37823">
    <property type="entry name" value="CYTOCHROME C-553-LIKE"/>
    <property type="match status" value="1"/>
</dbReference>
<evidence type="ECO:0000256" key="7">
    <source>
        <dbReference type="SAM" id="Phobius"/>
    </source>
</evidence>
<reference evidence="9 10" key="1">
    <citation type="submission" date="2019-09" db="EMBL/GenBank/DDBJ databases">
        <title>Genome sequence of Adhaeribacter sp. M2.</title>
        <authorList>
            <person name="Srinivasan S."/>
        </authorList>
    </citation>
    <scope>NUCLEOTIDE SEQUENCE [LARGE SCALE GENOMIC DNA]</scope>
    <source>
        <strain evidence="9 10">M2</strain>
    </source>
</reference>
<keyword evidence="5 6" id="KW-0408">Iron</keyword>
<evidence type="ECO:0000313" key="10">
    <source>
        <dbReference type="Proteomes" id="UP000326570"/>
    </source>
</evidence>
<dbReference type="GO" id="GO:0005506">
    <property type="term" value="F:iron ion binding"/>
    <property type="evidence" value="ECO:0007669"/>
    <property type="project" value="InterPro"/>
</dbReference>
<dbReference type="AlphaFoldDB" id="A0A5N1IM50"/>
<dbReference type="Proteomes" id="UP000326570">
    <property type="component" value="Unassembled WGS sequence"/>
</dbReference>
<dbReference type="PROSITE" id="PS51007">
    <property type="entry name" value="CYTC"/>
    <property type="match status" value="1"/>
</dbReference>
<dbReference type="GO" id="GO:0009055">
    <property type="term" value="F:electron transfer activity"/>
    <property type="evidence" value="ECO:0007669"/>
    <property type="project" value="InterPro"/>
</dbReference>
<keyword evidence="7" id="KW-0472">Membrane</keyword>
<keyword evidence="3 6" id="KW-0479">Metal-binding</keyword>
<accession>A0A5N1IM50</accession>
<evidence type="ECO:0000256" key="6">
    <source>
        <dbReference type="PROSITE-ProRule" id="PRU00433"/>
    </source>
</evidence>
<dbReference type="RefSeq" id="WP_150906027.1">
    <property type="nucleotide sequence ID" value="NZ_VTWT01000014.1"/>
</dbReference>